<evidence type="ECO:0000256" key="1">
    <source>
        <dbReference type="SAM" id="Coils"/>
    </source>
</evidence>
<proteinExistence type="predicted"/>
<feature type="coiled-coil region" evidence="1">
    <location>
        <begin position="27"/>
        <end position="54"/>
    </location>
</feature>
<accession>A0A8S5QMU2</accession>
<reference evidence="2" key="1">
    <citation type="journal article" date="2021" name="Proc. Natl. Acad. Sci. U.S.A.">
        <title>A Catalog of Tens of Thousands of Viruses from Human Metagenomes Reveals Hidden Associations with Chronic Diseases.</title>
        <authorList>
            <person name="Tisza M.J."/>
            <person name="Buck C.B."/>
        </authorList>
    </citation>
    <scope>NUCLEOTIDE SEQUENCE</scope>
    <source>
        <strain evidence="2">Ctzjp2</strain>
    </source>
</reference>
<organism evidence="2">
    <name type="scientific">Siphoviridae sp. ctzjp2</name>
    <dbReference type="NCBI Taxonomy" id="2826532"/>
    <lineage>
        <taxon>Viruses</taxon>
        <taxon>Duplodnaviria</taxon>
        <taxon>Heunggongvirae</taxon>
        <taxon>Uroviricota</taxon>
        <taxon>Caudoviricetes</taxon>
    </lineage>
</organism>
<sequence length="60" mass="7378">MEQETYNVENRWRNKYMNLGRELGEIINSQQDRILSLSQENNKLKRELWNLKKSKGRKRL</sequence>
<keyword evidence="1" id="KW-0175">Coiled coil</keyword>
<dbReference type="EMBL" id="BK015693">
    <property type="protein sequence ID" value="DAE20392.1"/>
    <property type="molecule type" value="Genomic_DNA"/>
</dbReference>
<evidence type="ECO:0000313" key="2">
    <source>
        <dbReference type="EMBL" id="DAE20392.1"/>
    </source>
</evidence>
<protein>
    <submittedName>
        <fullName evidence="2">Uncharacterized protein</fullName>
    </submittedName>
</protein>
<name>A0A8S5QMU2_9CAUD</name>